<evidence type="ECO:0000256" key="3">
    <source>
        <dbReference type="ARBA" id="ARBA00022475"/>
    </source>
</evidence>
<keyword evidence="13" id="KW-1185">Reference proteome</keyword>
<dbReference type="GO" id="GO:0005886">
    <property type="term" value="C:plasma membrane"/>
    <property type="evidence" value="ECO:0007669"/>
    <property type="project" value="UniProtKB-SubCell"/>
</dbReference>
<evidence type="ECO:0000259" key="11">
    <source>
        <dbReference type="PROSITE" id="PS50929"/>
    </source>
</evidence>
<dbReference type="FunFam" id="3.40.50.300:FF:000299">
    <property type="entry name" value="ABC transporter ATP-binding protein/permease"/>
    <property type="match status" value="1"/>
</dbReference>
<evidence type="ECO:0000256" key="8">
    <source>
        <dbReference type="ARBA" id="ARBA00023136"/>
    </source>
</evidence>
<proteinExistence type="predicted"/>
<dbReference type="STRING" id="623280.SAMN05660226_04130"/>
<keyword evidence="7 9" id="KW-1133">Transmembrane helix</keyword>
<dbReference type="GO" id="GO:0005524">
    <property type="term" value="F:ATP binding"/>
    <property type="evidence" value="ECO:0007669"/>
    <property type="project" value="UniProtKB-KW"/>
</dbReference>
<dbReference type="OrthoDB" id="9760358at2"/>
<accession>A0A1T5FQ37</accession>
<dbReference type="PROSITE" id="PS50893">
    <property type="entry name" value="ABC_TRANSPORTER_2"/>
    <property type="match status" value="1"/>
</dbReference>
<dbReference type="SMART" id="SM00382">
    <property type="entry name" value="AAA"/>
    <property type="match status" value="1"/>
</dbReference>
<dbReference type="InterPro" id="IPR017871">
    <property type="entry name" value="ABC_transporter-like_CS"/>
</dbReference>
<keyword evidence="3" id="KW-1003">Cell membrane</keyword>
<dbReference type="InterPro" id="IPR036640">
    <property type="entry name" value="ABC1_TM_sf"/>
</dbReference>
<dbReference type="PROSITE" id="PS50929">
    <property type="entry name" value="ABC_TM1F"/>
    <property type="match status" value="1"/>
</dbReference>
<evidence type="ECO:0000256" key="1">
    <source>
        <dbReference type="ARBA" id="ARBA00004651"/>
    </source>
</evidence>
<dbReference type="PANTHER" id="PTHR24221:SF654">
    <property type="entry name" value="ATP-BINDING CASSETTE SUB-FAMILY B MEMBER 6"/>
    <property type="match status" value="1"/>
</dbReference>
<dbReference type="InterPro" id="IPR011527">
    <property type="entry name" value="ABC1_TM_dom"/>
</dbReference>
<organism evidence="12 13">
    <name type="scientific">Parapedobacter luteus</name>
    <dbReference type="NCBI Taxonomy" id="623280"/>
    <lineage>
        <taxon>Bacteria</taxon>
        <taxon>Pseudomonadati</taxon>
        <taxon>Bacteroidota</taxon>
        <taxon>Sphingobacteriia</taxon>
        <taxon>Sphingobacteriales</taxon>
        <taxon>Sphingobacteriaceae</taxon>
        <taxon>Parapedobacter</taxon>
    </lineage>
</organism>
<feature type="transmembrane region" description="Helical" evidence="9">
    <location>
        <begin position="183"/>
        <end position="200"/>
    </location>
</feature>
<evidence type="ECO:0000256" key="9">
    <source>
        <dbReference type="SAM" id="Phobius"/>
    </source>
</evidence>
<dbReference type="Gene3D" id="3.40.50.300">
    <property type="entry name" value="P-loop containing nucleotide triphosphate hydrolases"/>
    <property type="match status" value="1"/>
</dbReference>
<keyword evidence="6 12" id="KW-0067">ATP-binding</keyword>
<name>A0A1T5FQ37_9SPHI</name>
<dbReference type="InterPro" id="IPR003593">
    <property type="entry name" value="AAA+_ATPase"/>
</dbReference>
<comment type="subcellular location">
    <subcellularLocation>
        <location evidence="1">Cell membrane</location>
        <topology evidence="1">Multi-pass membrane protein</topology>
    </subcellularLocation>
</comment>
<feature type="transmembrane region" description="Helical" evidence="9">
    <location>
        <begin position="276"/>
        <end position="293"/>
    </location>
</feature>
<dbReference type="Proteomes" id="UP000190541">
    <property type="component" value="Unassembled WGS sequence"/>
</dbReference>
<feature type="domain" description="ABC transmembrane type-1" evidence="11">
    <location>
        <begin position="67"/>
        <end position="325"/>
    </location>
</feature>
<dbReference type="InterPro" id="IPR003439">
    <property type="entry name" value="ABC_transporter-like_ATP-bd"/>
</dbReference>
<dbReference type="RefSeq" id="WP_079718739.1">
    <property type="nucleotide sequence ID" value="NZ_FUYS01000020.1"/>
</dbReference>
<feature type="transmembrane region" description="Helical" evidence="9">
    <location>
        <begin position="83"/>
        <end position="104"/>
    </location>
</feature>
<dbReference type="SUPFAM" id="SSF52540">
    <property type="entry name" value="P-loop containing nucleoside triphosphate hydrolases"/>
    <property type="match status" value="1"/>
</dbReference>
<evidence type="ECO:0000313" key="12">
    <source>
        <dbReference type="EMBL" id="SKB98276.1"/>
    </source>
</evidence>
<feature type="transmembrane region" description="Helical" evidence="9">
    <location>
        <begin position="24"/>
        <end position="46"/>
    </location>
</feature>
<gene>
    <name evidence="12" type="ORF">SAMN05660226_04130</name>
</gene>
<evidence type="ECO:0000256" key="4">
    <source>
        <dbReference type="ARBA" id="ARBA00022692"/>
    </source>
</evidence>
<feature type="transmembrane region" description="Helical" evidence="9">
    <location>
        <begin position="157"/>
        <end position="177"/>
    </location>
</feature>
<protein>
    <submittedName>
        <fullName evidence="12">ATP-binding cassette, subfamily B, MsbA</fullName>
    </submittedName>
</protein>
<dbReference type="Gene3D" id="1.20.1560.10">
    <property type="entry name" value="ABC transporter type 1, transmembrane domain"/>
    <property type="match status" value="1"/>
</dbReference>
<keyword evidence="5" id="KW-0547">Nucleotide-binding</keyword>
<dbReference type="PANTHER" id="PTHR24221">
    <property type="entry name" value="ATP-BINDING CASSETTE SUB-FAMILY B"/>
    <property type="match status" value="1"/>
</dbReference>
<dbReference type="EMBL" id="FUYS01000020">
    <property type="protein sequence ID" value="SKB98276.1"/>
    <property type="molecule type" value="Genomic_DNA"/>
</dbReference>
<evidence type="ECO:0000256" key="2">
    <source>
        <dbReference type="ARBA" id="ARBA00022448"/>
    </source>
</evidence>
<dbReference type="InterPro" id="IPR039421">
    <property type="entry name" value="Type_1_exporter"/>
</dbReference>
<evidence type="ECO:0000256" key="6">
    <source>
        <dbReference type="ARBA" id="ARBA00022840"/>
    </source>
</evidence>
<keyword evidence="2" id="KW-0813">Transport</keyword>
<dbReference type="GO" id="GO:0034040">
    <property type="term" value="F:ATPase-coupled lipid transmembrane transporter activity"/>
    <property type="evidence" value="ECO:0007669"/>
    <property type="project" value="TreeGrafter"/>
</dbReference>
<dbReference type="InterPro" id="IPR027417">
    <property type="entry name" value="P-loop_NTPase"/>
</dbReference>
<feature type="domain" description="ABC transporter" evidence="10">
    <location>
        <begin position="359"/>
        <end position="594"/>
    </location>
</feature>
<dbReference type="SUPFAM" id="SSF90123">
    <property type="entry name" value="ABC transporter transmembrane region"/>
    <property type="match status" value="1"/>
</dbReference>
<evidence type="ECO:0000256" key="7">
    <source>
        <dbReference type="ARBA" id="ARBA00022989"/>
    </source>
</evidence>
<dbReference type="GO" id="GO:0016887">
    <property type="term" value="F:ATP hydrolysis activity"/>
    <property type="evidence" value="ECO:0007669"/>
    <property type="project" value="InterPro"/>
</dbReference>
<dbReference type="GO" id="GO:0140359">
    <property type="term" value="F:ABC-type transporter activity"/>
    <property type="evidence" value="ECO:0007669"/>
    <property type="project" value="InterPro"/>
</dbReference>
<sequence length="598" mass="66754">MKSGLKHTPLGYFSFFYKSMGNKLVFNILLATTLGLLDGVGLALFIPLLQFVNDSSGIATGESMGGLRFILNGFENLGVPVNLFSVLSLMVIIFSAKGALNYWLSMEQVDLRQKYMVKLRLGQIKQLGQLSYRGFLTLDAGKIQNAITAEVGKNLQAMIQFLAATKASIVLVAYVVLAFLANWQFALFIMLGGFLSSFIYRRIIESVKTSSIEISRRGNLFNNFVIQCIHHFKYLKATNHFKLYAVKLQDVINEVEKLNRKIGKNQAITASTREPIIIFIVAIVILVQTNYLGASLGSILLSLLLFYRALNGLVLLQNTWQSFMQNVGGLQAVSDLSTSMQQFQEQEAATPIPKFRSQITLRELYFAYGEKLVLKGVDLNIQRNETIALVGESGSGKSTLVNIICALMAPTKGQLLVDGHSPYAYNIDSYRAQIGYITQEPIIFNDSVFNNVTFWAPPTTENVARFWEVIEKVALKDTVNNMGQKEDTLLGDNGMLISGGQKQRISIARELYKDVELLIMDEATSALDSETEGFVQESINQLKGAYTIIIIAHRLSTIKHADRIYLLEDGKISGQGRFEELIKNSSRFYRMASLQNIH</sequence>
<reference evidence="12 13" key="1">
    <citation type="submission" date="2017-02" db="EMBL/GenBank/DDBJ databases">
        <authorList>
            <person name="Peterson S.W."/>
        </authorList>
    </citation>
    <scope>NUCLEOTIDE SEQUENCE [LARGE SCALE GENOMIC DNA]</scope>
    <source>
        <strain evidence="12 13">DSM 22899</strain>
    </source>
</reference>
<evidence type="ECO:0000256" key="5">
    <source>
        <dbReference type="ARBA" id="ARBA00022741"/>
    </source>
</evidence>
<keyword evidence="4 9" id="KW-0812">Transmembrane</keyword>
<keyword evidence="8 9" id="KW-0472">Membrane</keyword>
<dbReference type="AlphaFoldDB" id="A0A1T5FQ37"/>
<evidence type="ECO:0000259" key="10">
    <source>
        <dbReference type="PROSITE" id="PS50893"/>
    </source>
</evidence>
<dbReference type="PROSITE" id="PS00211">
    <property type="entry name" value="ABC_TRANSPORTER_1"/>
    <property type="match status" value="1"/>
</dbReference>
<dbReference type="Pfam" id="PF00005">
    <property type="entry name" value="ABC_tran"/>
    <property type="match status" value="1"/>
</dbReference>
<evidence type="ECO:0000313" key="13">
    <source>
        <dbReference type="Proteomes" id="UP000190541"/>
    </source>
</evidence>